<keyword evidence="3" id="KW-1185">Reference proteome</keyword>
<gene>
    <name evidence="2" type="ORF">CPB83DRAFT_863752</name>
</gene>
<feature type="region of interest" description="Disordered" evidence="1">
    <location>
        <begin position="20"/>
        <end position="50"/>
    </location>
</feature>
<reference evidence="2" key="1">
    <citation type="submission" date="2020-11" db="EMBL/GenBank/DDBJ databases">
        <authorList>
            <consortium name="DOE Joint Genome Institute"/>
            <person name="Ahrendt S."/>
            <person name="Riley R."/>
            <person name="Andreopoulos W."/>
            <person name="Labutti K."/>
            <person name="Pangilinan J."/>
            <person name="Ruiz-Duenas F.J."/>
            <person name="Barrasa J.M."/>
            <person name="Sanchez-Garcia M."/>
            <person name="Camarero S."/>
            <person name="Miyauchi S."/>
            <person name="Serrano A."/>
            <person name="Linde D."/>
            <person name="Babiker R."/>
            <person name="Drula E."/>
            <person name="Ayuso-Fernandez I."/>
            <person name="Pacheco R."/>
            <person name="Padilla G."/>
            <person name="Ferreira P."/>
            <person name="Barriuso J."/>
            <person name="Kellner H."/>
            <person name="Castanera R."/>
            <person name="Alfaro M."/>
            <person name="Ramirez L."/>
            <person name="Pisabarro A.G."/>
            <person name="Kuo A."/>
            <person name="Tritt A."/>
            <person name="Lipzen A."/>
            <person name="He G."/>
            <person name="Yan M."/>
            <person name="Ng V."/>
            <person name="Cullen D."/>
            <person name="Martin F."/>
            <person name="Rosso M.-N."/>
            <person name="Henrissat B."/>
            <person name="Hibbett D."/>
            <person name="Martinez A.T."/>
            <person name="Grigoriev I.V."/>
        </authorList>
    </citation>
    <scope>NUCLEOTIDE SEQUENCE</scope>
    <source>
        <strain evidence="2">CBS 506.95</strain>
    </source>
</reference>
<evidence type="ECO:0000313" key="3">
    <source>
        <dbReference type="Proteomes" id="UP000807306"/>
    </source>
</evidence>
<dbReference type="EMBL" id="MU157930">
    <property type="protein sequence ID" value="KAF9522922.1"/>
    <property type="molecule type" value="Genomic_DNA"/>
</dbReference>
<evidence type="ECO:0000313" key="2">
    <source>
        <dbReference type="EMBL" id="KAF9522922.1"/>
    </source>
</evidence>
<protein>
    <submittedName>
        <fullName evidence="2">Uncharacterized protein</fullName>
    </submittedName>
</protein>
<organism evidence="2 3">
    <name type="scientific">Crepidotus variabilis</name>
    <dbReference type="NCBI Taxonomy" id="179855"/>
    <lineage>
        <taxon>Eukaryota</taxon>
        <taxon>Fungi</taxon>
        <taxon>Dikarya</taxon>
        <taxon>Basidiomycota</taxon>
        <taxon>Agaricomycotina</taxon>
        <taxon>Agaricomycetes</taxon>
        <taxon>Agaricomycetidae</taxon>
        <taxon>Agaricales</taxon>
        <taxon>Agaricineae</taxon>
        <taxon>Crepidotaceae</taxon>
        <taxon>Crepidotus</taxon>
    </lineage>
</organism>
<comment type="caution">
    <text evidence="2">The sequence shown here is derived from an EMBL/GenBank/DDBJ whole genome shotgun (WGS) entry which is preliminary data.</text>
</comment>
<accession>A0A9P6E5I7</accession>
<sequence length="97" mass="10421">MFEQSARAGIAGNHQWGLDAGDHQDGWDPYGGLPDHFNHHDREGSDGETQRGFQFVAINPTATAGDASENEASAVELKAKAQVVCKKTKGRRGSKLS</sequence>
<dbReference type="Proteomes" id="UP000807306">
    <property type="component" value="Unassembled WGS sequence"/>
</dbReference>
<evidence type="ECO:0000256" key="1">
    <source>
        <dbReference type="SAM" id="MobiDB-lite"/>
    </source>
</evidence>
<proteinExistence type="predicted"/>
<dbReference type="AlphaFoldDB" id="A0A9P6E5I7"/>
<dbReference type="OrthoDB" id="2621411at2759"/>
<feature type="compositionally biased region" description="Basic and acidic residues" evidence="1">
    <location>
        <begin position="36"/>
        <end position="49"/>
    </location>
</feature>
<name>A0A9P6E5I7_9AGAR</name>